<dbReference type="AlphaFoldDB" id="C7N9Z2"/>
<dbReference type="PANTHER" id="PTHR35579">
    <property type="entry name" value="CRISPR SYSTEM CMS ENDORIBONUCLEASE CSM3"/>
    <property type="match status" value="1"/>
</dbReference>
<dbReference type="HOGENOM" id="CLU_923753_0_0_0"/>
<dbReference type="Pfam" id="PF03787">
    <property type="entry name" value="RAMPs"/>
    <property type="match status" value="1"/>
</dbReference>
<accession>C7N9Z2</accession>
<dbReference type="RefSeq" id="WP_015769318.1">
    <property type="nucleotide sequence ID" value="NC_013192.1"/>
</dbReference>
<dbReference type="STRING" id="523794.Lebu_1073"/>
<proteinExistence type="predicted"/>
<reference evidence="3 4" key="1">
    <citation type="journal article" date="2009" name="Stand. Genomic Sci.">
        <title>Complete genome sequence of Leptotrichia buccalis type strain (C-1013-b).</title>
        <authorList>
            <person name="Ivanova N."/>
            <person name="Gronow S."/>
            <person name="Lapidus A."/>
            <person name="Copeland A."/>
            <person name="Glavina Del Rio T."/>
            <person name="Nolan M."/>
            <person name="Lucas S."/>
            <person name="Chen F."/>
            <person name="Tice H."/>
            <person name="Cheng J.F."/>
            <person name="Saunders E."/>
            <person name="Bruce D."/>
            <person name="Goodwin L."/>
            <person name="Brettin T."/>
            <person name="Detter J.C."/>
            <person name="Han C."/>
            <person name="Pitluck S."/>
            <person name="Mikhailova N."/>
            <person name="Pati A."/>
            <person name="Mavrommatis K."/>
            <person name="Chen A."/>
            <person name="Palaniappan K."/>
            <person name="Land M."/>
            <person name="Hauser L."/>
            <person name="Chang Y.J."/>
            <person name="Jeffries C.D."/>
            <person name="Chain P."/>
            <person name="Rohde C."/>
            <person name="Goker M."/>
            <person name="Bristow J."/>
            <person name="Eisen J.A."/>
            <person name="Markowitz V."/>
            <person name="Hugenholtz P."/>
            <person name="Kyrpides N.C."/>
            <person name="Klenk H.P."/>
        </authorList>
    </citation>
    <scope>NUCLEOTIDE SEQUENCE [LARGE SCALE GENOMIC DNA]</scope>
    <source>
        <strain evidence="4">ATCC 14201 / DSM 1135 / JCM 12969 / NCTC 10249 / C-1013-b</strain>
    </source>
</reference>
<name>C7N9Z2_LEPBD</name>
<evidence type="ECO:0000313" key="4">
    <source>
        <dbReference type="Proteomes" id="UP000001910"/>
    </source>
</evidence>
<dbReference type="Proteomes" id="UP000001910">
    <property type="component" value="Chromosome"/>
</dbReference>
<dbReference type="EMBL" id="CP001685">
    <property type="protein sequence ID" value="ACV38973.1"/>
    <property type="molecule type" value="Genomic_DNA"/>
</dbReference>
<dbReference type="OrthoDB" id="79505at2"/>
<dbReference type="eggNOG" id="COG1337">
    <property type="taxonomic scope" value="Bacteria"/>
</dbReference>
<dbReference type="PANTHER" id="PTHR35579:SF3">
    <property type="entry name" value="CRISPR SYSTEM CMS ENDORIBONUCLEASE CSM3"/>
    <property type="match status" value="1"/>
</dbReference>
<keyword evidence="4" id="KW-1185">Reference proteome</keyword>
<evidence type="ECO:0000259" key="2">
    <source>
        <dbReference type="Pfam" id="PF03787"/>
    </source>
</evidence>
<protein>
    <recommendedName>
        <fullName evidence="2">CRISPR type III-associated protein domain-containing protein</fullName>
    </recommendedName>
</protein>
<dbReference type="InterPro" id="IPR052216">
    <property type="entry name" value="CRISPR_Csm3_endoribonuclease"/>
</dbReference>
<dbReference type="GO" id="GO:0051607">
    <property type="term" value="P:defense response to virus"/>
    <property type="evidence" value="ECO:0007669"/>
    <property type="project" value="UniProtKB-KW"/>
</dbReference>
<dbReference type="KEGG" id="lba:Lebu_1073"/>
<feature type="domain" description="CRISPR type III-associated protein" evidence="2">
    <location>
        <begin position="18"/>
        <end position="231"/>
    </location>
</feature>
<gene>
    <name evidence="3" type="ordered locus">Lebu_1073</name>
</gene>
<evidence type="ECO:0000313" key="3">
    <source>
        <dbReference type="EMBL" id="ACV38973.1"/>
    </source>
</evidence>
<keyword evidence="1" id="KW-0051">Antiviral defense</keyword>
<evidence type="ECO:0000256" key="1">
    <source>
        <dbReference type="ARBA" id="ARBA00023118"/>
    </source>
</evidence>
<organism evidence="3 4">
    <name type="scientific">Leptotrichia buccalis (strain ATCC 14201 / DSM 1135 / JCM 12969 / NCTC 10249 / C-1013-b)</name>
    <dbReference type="NCBI Taxonomy" id="523794"/>
    <lineage>
        <taxon>Bacteria</taxon>
        <taxon>Fusobacteriati</taxon>
        <taxon>Fusobacteriota</taxon>
        <taxon>Fusobacteriia</taxon>
        <taxon>Fusobacteriales</taxon>
        <taxon>Leptotrichiaceae</taxon>
        <taxon>Leptotrichia</taxon>
    </lineage>
</organism>
<dbReference type="InterPro" id="IPR005537">
    <property type="entry name" value="RAMP_III_fam"/>
</dbReference>
<sequence>MEKEFLKLENKLVLELEIEPISPLIIKLGDGSEEENSNKEKSESVISFVTSDSPRGNLVEYDKNKKNKDSREGEIFIPGSTLRGLFREKFNKIYDIIKDDESNFKEKNKNHREVNNLFGWIEGEEAQKGRIFIEDAYLEKEELRKNFYLKNIDEALSEVIMKRDITPIDQFTGKAVVPLNYECTMEKFETELIINNISLEEMKNIYFILRDSYLGEIRLGNSKTRGFGQVKFNIKSMVIENYRDKTKFVVNLKNYFEIDFFNSIKLGNEFLKENLRLKKEFKEINVKNPNEFIKALFREVE</sequence>